<dbReference type="Proteomes" id="UP000078046">
    <property type="component" value="Unassembled WGS sequence"/>
</dbReference>
<dbReference type="GO" id="GO:0030877">
    <property type="term" value="C:beta-catenin destruction complex"/>
    <property type="evidence" value="ECO:0007669"/>
    <property type="project" value="TreeGrafter"/>
</dbReference>
<dbReference type="SUPFAM" id="SSF54236">
    <property type="entry name" value="Ubiquitin-like"/>
    <property type="match status" value="1"/>
</dbReference>
<dbReference type="GO" id="GO:0031625">
    <property type="term" value="F:ubiquitin protein ligase binding"/>
    <property type="evidence" value="ECO:0007669"/>
    <property type="project" value="TreeGrafter"/>
</dbReference>
<dbReference type="PROSITE" id="PS50841">
    <property type="entry name" value="DIX"/>
    <property type="match status" value="1"/>
</dbReference>
<dbReference type="PANTHER" id="PTHR46102">
    <property type="entry name" value="AXIN"/>
    <property type="match status" value="1"/>
</dbReference>
<dbReference type="SUPFAM" id="SSF48097">
    <property type="entry name" value="Regulator of G-protein signaling, RGS"/>
    <property type="match status" value="1"/>
</dbReference>
<evidence type="ECO:0000256" key="2">
    <source>
        <dbReference type="PROSITE-ProRule" id="PRU00069"/>
    </source>
</evidence>
<gene>
    <name evidence="5" type="ORF">A3Q56_07540</name>
</gene>
<dbReference type="InterPro" id="IPR044926">
    <property type="entry name" value="RGS_subdomain_2"/>
</dbReference>
<evidence type="ECO:0000313" key="6">
    <source>
        <dbReference type="Proteomes" id="UP000078046"/>
    </source>
</evidence>
<protein>
    <recommendedName>
        <fullName evidence="4">DIX domain-containing protein</fullName>
    </recommendedName>
</protein>
<comment type="caution">
    <text evidence="5">The sequence shown here is derived from an EMBL/GenBank/DDBJ whole genome shotgun (WGS) entry which is preliminary data.</text>
</comment>
<dbReference type="GO" id="GO:0060090">
    <property type="term" value="F:molecular adaptor activity"/>
    <property type="evidence" value="ECO:0007669"/>
    <property type="project" value="TreeGrafter"/>
</dbReference>
<dbReference type="GO" id="GO:0005634">
    <property type="term" value="C:nucleus"/>
    <property type="evidence" value="ECO:0007669"/>
    <property type="project" value="TreeGrafter"/>
</dbReference>
<proteinExistence type="predicted"/>
<evidence type="ECO:0000313" key="5">
    <source>
        <dbReference type="EMBL" id="OAF64745.1"/>
    </source>
</evidence>
<dbReference type="GO" id="GO:0016055">
    <property type="term" value="P:Wnt signaling pathway"/>
    <property type="evidence" value="ECO:0007669"/>
    <property type="project" value="UniProtKB-KW"/>
</dbReference>
<accession>A0A177ARY8</accession>
<dbReference type="GO" id="GO:0005886">
    <property type="term" value="C:plasma membrane"/>
    <property type="evidence" value="ECO:0007669"/>
    <property type="project" value="TreeGrafter"/>
</dbReference>
<feature type="domain" description="DIX" evidence="4">
    <location>
        <begin position="480"/>
        <end position="569"/>
    </location>
</feature>
<keyword evidence="6" id="KW-1185">Reference proteome</keyword>
<dbReference type="GO" id="GO:0019901">
    <property type="term" value="F:protein kinase binding"/>
    <property type="evidence" value="ECO:0007669"/>
    <property type="project" value="TreeGrafter"/>
</dbReference>
<dbReference type="InterPro" id="IPR036305">
    <property type="entry name" value="RGS_sf"/>
</dbReference>
<dbReference type="InterPro" id="IPR038207">
    <property type="entry name" value="DIX_dom_sf"/>
</dbReference>
<dbReference type="GO" id="GO:0008013">
    <property type="term" value="F:beta-catenin binding"/>
    <property type="evidence" value="ECO:0007669"/>
    <property type="project" value="TreeGrafter"/>
</dbReference>
<dbReference type="PANTHER" id="PTHR46102:SF2">
    <property type="entry name" value="AXIN"/>
    <property type="match status" value="1"/>
</dbReference>
<dbReference type="GO" id="GO:0032436">
    <property type="term" value="P:positive regulation of proteasomal ubiquitin-dependent protein catabolic process"/>
    <property type="evidence" value="ECO:0007669"/>
    <property type="project" value="TreeGrafter"/>
</dbReference>
<reference evidence="5 6" key="1">
    <citation type="submission" date="2016-04" db="EMBL/GenBank/DDBJ databases">
        <title>The genome of Intoshia linei affirms orthonectids as highly simplified spiralians.</title>
        <authorList>
            <person name="Mikhailov K.V."/>
            <person name="Slusarev G.S."/>
            <person name="Nikitin M.A."/>
            <person name="Logacheva M.D."/>
            <person name="Penin A."/>
            <person name="Aleoshin V."/>
            <person name="Panchin Y.V."/>
        </authorList>
    </citation>
    <scope>NUCLEOTIDE SEQUENCE [LARGE SCALE GENOMIC DNA]</scope>
    <source>
        <strain evidence="5">Intl2013</strain>
        <tissue evidence="5">Whole animal</tissue>
    </source>
</reference>
<sequence length="569" mass="65989">MHLQKLQDPKEWSHGYESLYQDKYHNGIKFFKRFIDKTINSQNPTNILNGHSFFSTSINSKRNKYNEKVNFIDFVIECRQLDNCKNQARLERRVLKIFDVFVKTNSINLGSSLKIEIENNVKYIYNSIDHDKTYMSCASLNEPYSIYDKLNKTSNLNEYYSDQVDSNPNGKSFKYFNQIINCYKKAQEIIEGRLKAVYDEFIKSDGYKRICNLYNQYGDDIYLPNFKHKNTSLNSTTLKTKKNNNDKDLLDCSISKSSKMTTKSCLASENPDLFAEKLIQGLNKYIDTTENSSDQDNEPPPIFPRGMSSRRHRFDESSLDNFSESQVNKSRKELLNLNASLNRMQLNSSNTINEDASLILERHFSHNFDNKNGKRHCSDIQTSYKAPINFSRERNATIHDVPNTLNYNPSSNNSYIIETAHVDSGVSFAGDPNSHSNYRNLECKQHFFQNEAYNMSIRPARSDMFLKRSTKPLISTESSNNSLIIVYYYADDDVPYEYIYKKSYINLFEFKKSMVEGGILKNSPVHNAFYFKKDSSDISIGAVFKKITNDDEILPVWRGKIIAKVKPIV</sequence>
<name>A0A177ARY8_9BILA</name>
<feature type="region of interest" description="Disordered" evidence="3">
    <location>
        <begin position="288"/>
        <end position="327"/>
    </location>
</feature>
<evidence type="ECO:0000259" key="4">
    <source>
        <dbReference type="PROSITE" id="PS50841"/>
    </source>
</evidence>
<dbReference type="OrthoDB" id="10007451at2759"/>
<organism evidence="5 6">
    <name type="scientific">Intoshia linei</name>
    <dbReference type="NCBI Taxonomy" id="1819745"/>
    <lineage>
        <taxon>Eukaryota</taxon>
        <taxon>Metazoa</taxon>
        <taxon>Spiralia</taxon>
        <taxon>Lophotrochozoa</taxon>
        <taxon>Mesozoa</taxon>
        <taxon>Orthonectida</taxon>
        <taxon>Rhopaluridae</taxon>
        <taxon>Intoshia</taxon>
    </lineage>
</organism>
<dbReference type="Gene3D" id="1.10.167.10">
    <property type="entry name" value="Regulator of G-protein Signalling 4, domain 2"/>
    <property type="match status" value="1"/>
</dbReference>
<dbReference type="InterPro" id="IPR001158">
    <property type="entry name" value="DIX"/>
</dbReference>
<keyword evidence="1 2" id="KW-0879">Wnt signaling pathway</keyword>
<dbReference type="GO" id="GO:0048468">
    <property type="term" value="P:cell development"/>
    <property type="evidence" value="ECO:0007669"/>
    <property type="project" value="TreeGrafter"/>
</dbReference>
<evidence type="ECO:0000256" key="3">
    <source>
        <dbReference type="SAM" id="MobiDB-lite"/>
    </source>
</evidence>
<dbReference type="InterPro" id="IPR029071">
    <property type="entry name" value="Ubiquitin-like_domsf"/>
</dbReference>
<dbReference type="AlphaFoldDB" id="A0A177ARY8"/>
<evidence type="ECO:0000256" key="1">
    <source>
        <dbReference type="ARBA" id="ARBA00022687"/>
    </source>
</evidence>
<dbReference type="Pfam" id="PF00778">
    <property type="entry name" value="DIX"/>
    <property type="match status" value="1"/>
</dbReference>
<dbReference type="InterPro" id="IPR043581">
    <property type="entry name" value="Axin-like"/>
</dbReference>
<dbReference type="Gene3D" id="2.40.240.130">
    <property type="match status" value="1"/>
</dbReference>
<dbReference type="EMBL" id="LWCA01001639">
    <property type="protein sequence ID" value="OAF64745.1"/>
    <property type="molecule type" value="Genomic_DNA"/>
</dbReference>
<dbReference type="GO" id="GO:0090090">
    <property type="term" value="P:negative regulation of canonical Wnt signaling pathway"/>
    <property type="evidence" value="ECO:0007669"/>
    <property type="project" value="InterPro"/>
</dbReference>